<keyword evidence="2" id="KW-1185">Reference proteome</keyword>
<dbReference type="OrthoDB" id="9031517at2"/>
<evidence type="ECO:0000313" key="1">
    <source>
        <dbReference type="EMBL" id="SMC12825.1"/>
    </source>
</evidence>
<protein>
    <submittedName>
        <fullName evidence="1">Uncharacterized protein</fullName>
    </submittedName>
</protein>
<sequence>MGFNWTPGVGPCETTLASMRKAAPQPDILMGEAWFMGETRKMYTELSGNFETVSTEYLQEVLREIAGGASAFGLHEEWEAWLRYLLPRVVPRCHERFVDWLFESLCSAFLQVDLATNHMGRNAYDGGEVLSTLGHVIMAENRWKDGKIVVGNTLHPSNNNPAKWWGWANVSGDLAASLLVCLRLVEDKELQGWVDSIFSIGCPYWRAQLLTWHVGARPLLNERIQFPSQFDEWTANRNNKNPSIGWSDSHVVGRMQGDTIVAEAVFPQGRVSKFKSAFEAHLENADLSKWKEEILEVPELRSEVGRLIKNFEIN</sequence>
<dbReference type="RefSeq" id="WP_139836394.1">
    <property type="nucleotide sequence ID" value="NZ_FWXB01000009.1"/>
</dbReference>
<accession>A0A1X7BTB3</accession>
<reference evidence="1 2" key="1">
    <citation type="submission" date="2017-03" db="EMBL/GenBank/DDBJ databases">
        <authorList>
            <person name="Afonso C.L."/>
            <person name="Miller P.J."/>
            <person name="Scott M.A."/>
            <person name="Spackman E."/>
            <person name="Goraichik I."/>
            <person name="Dimitrov K.M."/>
            <person name="Suarez D.L."/>
            <person name="Swayne D.E."/>
        </authorList>
    </citation>
    <scope>NUCLEOTIDE SEQUENCE [LARGE SCALE GENOMIC DNA]</scope>
    <source>
        <strain evidence="1 2">CECT 7745</strain>
    </source>
</reference>
<proteinExistence type="predicted"/>
<name>A0A1X7BTB3_9RHOB</name>
<gene>
    <name evidence="1" type="ORF">ROA7745_02657</name>
</gene>
<dbReference type="EMBL" id="FWXB01000009">
    <property type="protein sequence ID" value="SMC12825.1"/>
    <property type="molecule type" value="Genomic_DNA"/>
</dbReference>
<evidence type="ECO:0000313" key="2">
    <source>
        <dbReference type="Proteomes" id="UP000193224"/>
    </source>
</evidence>
<dbReference type="Proteomes" id="UP000193224">
    <property type="component" value="Unassembled WGS sequence"/>
</dbReference>
<organism evidence="1 2">
    <name type="scientific">Roseovarius aestuarii</name>
    <dbReference type="NCBI Taxonomy" id="475083"/>
    <lineage>
        <taxon>Bacteria</taxon>
        <taxon>Pseudomonadati</taxon>
        <taxon>Pseudomonadota</taxon>
        <taxon>Alphaproteobacteria</taxon>
        <taxon>Rhodobacterales</taxon>
        <taxon>Roseobacteraceae</taxon>
        <taxon>Roseovarius</taxon>
    </lineage>
</organism>
<dbReference type="AlphaFoldDB" id="A0A1X7BTB3"/>